<proteinExistence type="inferred from homology"/>
<keyword evidence="3" id="KW-0813">Transport</keyword>
<feature type="non-terminal residue" evidence="9">
    <location>
        <position position="1"/>
    </location>
</feature>
<evidence type="ECO:0000256" key="4">
    <source>
        <dbReference type="ARBA" id="ARBA00022692"/>
    </source>
</evidence>
<comment type="caution">
    <text evidence="9">The sequence shown here is derived from an EMBL/GenBank/DDBJ whole genome shotgun (WGS) entry which is preliminary data.</text>
</comment>
<dbReference type="Proteomes" id="UP000011777">
    <property type="component" value="Unassembled WGS sequence"/>
</dbReference>
<feature type="transmembrane region" description="Helical" evidence="7">
    <location>
        <begin position="52"/>
        <end position="72"/>
    </location>
</feature>
<feature type="domain" description="Major facilitator superfamily (MFS) profile" evidence="8">
    <location>
        <begin position="1"/>
        <end position="344"/>
    </location>
</feature>
<feature type="transmembrane region" description="Helical" evidence="7">
    <location>
        <begin position="187"/>
        <end position="205"/>
    </location>
</feature>
<feature type="transmembrane region" description="Helical" evidence="7">
    <location>
        <begin position="12"/>
        <end position="32"/>
    </location>
</feature>
<dbReference type="PANTHER" id="PTHR48022:SF8">
    <property type="entry name" value="MAJOR FACILITATOR SUPERFAMILY (MFS) PROFILE DOMAIN-CONTAINING PROTEIN-RELATED"/>
    <property type="match status" value="1"/>
</dbReference>
<evidence type="ECO:0000256" key="2">
    <source>
        <dbReference type="ARBA" id="ARBA00010992"/>
    </source>
</evidence>
<organism evidence="9 10">
    <name type="scientific">Candida maltosa (strain Xu316)</name>
    <name type="common">Yeast</name>
    <dbReference type="NCBI Taxonomy" id="1245528"/>
    <lineage>
        <taxon>Eukaryota</taxon>
        <taxon>Fungi</taxon>
        <taxon>Dikarya</taxon>
        <taxon>Ascomycota</taxon>
        <taxon>Saccharomycotina</taxon>
        <taxon>Pichiomycetes</taxon>
        <taxon>Debaryomycetaceae</taxon>
        <taxon>Candida/Lodderomyces clade</taxon>
        <taxon>Candida</taxon>
    </lineage>
</organism>
<sequence length="418" mass="46627">PCYLAEVAPPNIRGLIVSIFSGSVYFAVMLSYGSNYGTAKHMDGSSNAQWQIPLSVKVMYNGLVAIGTIFVVESPRWLFKVGKDEKAIESLCKLRHLDPDHAYIRGEIEDIRGQVLDEKKNSAHYTFLNKIHDLFTNPSLLYRLIGVGCAAHFLGQWSGSNAITIYAPRLFQLLTGTRGVENMRNTLILGCVKFVGSYLAGFFLVDTIGRKRCLLIGICGQMVCVLYFAIFVNIVPVEDPNHVYTSSERHAAQAAMAALFLAGVSWVMGFNAVQYLVGAEMFPLKLRSFAQSIIMVVHFANQFANTKAIPHMLISMKNYGTFYFMFGINFFSFFWALFCVPELKGKSLEAIEDVFKLPWYMVGLKGGKVADRSATYRATHHDEDDEDLGVVTFGGDVEKGKVGDDKENVEFVEDISRK</sequence>
<dbReference type="InterPro" id="IPR036259">
    <property type="entry name" value="MFS_trans_sf"/>
</dbReference>
<dbReference type="InterPro" id="IPR005828">
    <property type="entry name" value="MFS_sugar_transport-like"/>
</dbReference>
<dbReference type="SUPFAM" id="SSF103473">
    <property type="entry name" value="MFS general substrate transporter"/>
    <property type="match status" value="1"/>
</dbReference>
<keyword evidence="5 7" id="KW-1133">Transmembrane helix</keyword>
<evidence type="ECO:0000256" key="3">
    <source>
        <dbReference type="ARBA" id="ARBA00022448"/>
    </source>
</evidence>
<evidence type="ECO:0000256" key="7">
    <source>
        <dbReference type="SAM" id="Phobius"/>
    </source>
</evidence>
<evidence type="ECO:0000256" key="6">
    <source>
        <dbReference type="ARBA" id="ARBA00023136"/>
    </source>
</evidence>
<dbReference type="Gene3D" id="1.20.1250.20">
    <property type="entry name" value="MFS general substrate transporter like domains"/>
    <property type="match status" value="1"/>
</dbReference>
<feature type="transmembrane region" description="Helical" evidence="7">
    <location>
        <begin position="255"/>
        <end position="277"/>
    </location>
</feature>
<dbReference type="GO" id="GO:0016020">
    <property type="term" value="C:membrane"/>
    <property type="evidence" value="ECO:0007669"/>
    <property type="project" value="UniProtKB-SubCell"/>
</dbReference>
<evidence type="ECO:0000313" key="10">
    <source>
        <dbReference type="Proteomes" id="UP000011777"/>
    </source>
</evidence>
<keyword evidence="6 7" id="KW-0472">Membrane</keyword>
<accession>M3JR18</accession>
<feature type="transmembrane region" description="Helical" evidence="7">
    <location>
        <begin position="214"/>
        <end position="235"/>
    </location>
</feature>
<dbReference type="AlphaFoldDB" id="M3JR18"/>
<dbReference type="eggNOG" id="KOG0254">
    <property type="taxonomic scope" value="Eukaryota"/>
</dbReference>
<dbReference type="STRING" id="1245528.M3JR18"/>
<evidence type="ECO:0000256" key="5">
    <source>
        <dbReference type="ARBA" id="ARBA00022989"/>
    </source>
</evidence>
<dbReference type="Pfam" id="PF00083">
    <property type="entry name" value="Sugar_tr"/>
    <property type="match status" value="1"/>
</dbReference>
<name>M3JR18_CANMX</name>
<keyword evidence="4 7" id="KW-0812">Transmembrane</keyword>
<dbReference type="HOGENOM" id="CLU_001265_30_12_1"/>
<dbReference type="EMBL" id="AOGT01002913">
    <property type="protein sequence ID" value="EMG45215.1"/>
    <property type="molecule type" value="Genomic_DNA"/>
</dbReference>
<evidence type="ECO:0000259" key="8">
    <source>
        <dbReference type="PROSITE" id="PS50850"/>
    </source>
</evidence>
<evidence type="ECO:0000313" key="9">
    <source>
        <dbReference type="EMBL" id="EMG45215.1"/>
    </source>
</evidence>
<feature type="transmembrane region" description="Helical" evidence="7">
    <location>
        <begin position="140"/>
        <end position="167"/>
    </location>
</feature>
<dbReference type="InterPro" id="IPR050360">
    <property type="entry name" value="MFS_Sugar_Transporters"/>
</dbReference>
<comment type="similarity">
    <text evidence="2">Belongs to the major facilitator superfamily. Sugar transporter (TC 2.A.1.1) family.</text>
</comment>
<keyword evidence="10" id="KW-1185">Reference proteome</keyword>
<dbReference type="GO" id="GO:0005351">
    <property type="term" value="F:carbohydrate:proton symporter activity"/>
    <property type="evidence" value="ECO:0007669"/>
    <property type="project" value="TreeGrafter"/>
</dbReference>
<feature type="transmembrane region" description="Helical" evidence="7">
    <location>
        <begin position="321"/>
        <end position="340"/>
    </location>
</feature>
<dbReference type="OrthoDB" id="508119at2759"/>
<dbReference type="OMA" id="WNSFQYL"/>
<dbReference type="InterPro" id="IPR020846">
    <property type="entry name" value="MFS_dom"/>
</dbReference>
<evidence type="ECO:0000256" key="1">
    <source>
        <dbReference type="ARBA" id="ARBA00004141"/>
    </source>
</evidence>
<dbReference type="PANTHER" id="PTHR48022">
    <property type="entry name" value="PLASTIDIC GLUCOSE TRANSPORTER 4"/>
    <property type="match status" value="1"/>
</dbReference>
<gene>
    <name evidence="9" type="ORF">G210_5207</name>
</gene>
<dbReference type="PROSITE" id="PS50850">
    <property type="entry name" value="MFS"/>
    <property type="match status" value="1"/>
</dbReference>
<reference evidence="9 10" key="1">
    <citation type="submission" date="2013-02" db="EMBL/GenBank/DDBJ databases">
        <title>Genome sequence of Candida maltosa Xu316, a potential industrial strain for xylitol and ethanol production.</title>
        <authorList>
            <person name="Yu J."/>
            <person name="Wang Q."/>
            <person name="Geng X."/>
            <person name="Bao W."/>
            <person name="He P."/>
            <person name="Cai J."/>
        </authorList>
    </citation>
    <scope>NUCLEOTIDE SEQUENCE [LARGE SCALE GENOMIC DNA]</scope>
    <source>
        <strain evidence="10">Xu316</strain>
    </source>
</reference>
<comment type="subcellular location">
    <subcellularLocation>
        <location evidence="1">Membrane</location>
        <topology evidence="1">Multi-pass membrane protein</topology>
    </subcellularLocation>
</comment>
<protein>
    <recommendedName>
        <fullName evidence="8">Major facilitator superfamily (MFS) profile domain-containing protein</fullName>
    </recommendedName>
</protein>